<evidence type="ECO:0000313" key="1">
    <source>
        <dbReference type="EMBL" id="CCA16066.1"/>
    </source>
</evidence>
<gene>
    <name evidence="1" type="primary">AlNc14C18G1853</name>
    <name evidence="1" type="ORF">ALNC14_022090</name>
</gene>
<name>F0W4N2_9STRA</name>
<dbReference type="HOGENOM" id="CLU_2946432_0_0_1"/>
<accession>F0W4N2</accession>
<proteinExistence type="predicted"/>
<sequence>MTSKVVHVFHNGSSCICWSSHALKTFKGIFLSTLAEKAFIDWVHISDQSISVCQVSDDSQ</sequence>
<dbReference type="EMBL" id="FR824063">
    <property type="protein sequence ID" value="CCA16066.1"/>
    <property type="molecule type" value="Genomic_DNA"/>
</dbReference>
<reference evidence="1" key="2">
    <citation type="submission" date="2011-02" db="EMBL/GenBank/DDBJ databases">
        <authorList>
            <person name="MacLean D."/>
        </authorList>
    </citation>
    <scope>NUCLEOTIDE SEQUENCE</scope>
</reference>
<reference evidence="1" key="1">
    <citation type="journal article" date="2011" name="PLoS Biol.">
        <title>Gene gain and loss during evolution of obligate parasitism in the white rust pathogen of Arabidopsis thaliana.</title>
        <authorList>
            <person name="Kemen E."/>
            <person name="Gardiner A."/>
            <person name="Schultz-Larsen T."/>
            <person name="Kemen A.C."/>
            <person name="Balmuth A.L."/>
            <person name="Robert-Seilaniantz A."/>
            <person name="Bailey K."/>
            <person name="Holub E."/>
            <person name="Studholme D.J."/>
            <person name="Maclean D."/>
            <person name="Jones J.D."/>
        </authorList>
    </citation>
    <scope>NUCLEOTIDE SEQUENCE</scope>
</reference>
<protein>
    <submittedName>
        <fullName evidence="1">AlNc14C18G1853 protein</fullName>
    </submittedName>
</protein>
<dbReference type="AlphaFoldDB" id="F0W4N2"/>
<organism evidence="1">
    <name type="scientific">Albugo laibachii Nc14</name>
    <dbReference type="NCBI Taxonomy" id="890382"/>
    <lineage>
        <taxon>Eukaryota</taxon>
        <taxon>Sar</taxon>
        <taxon>Stramenopiles</taxon>
        <taxon>Oomycota</taxon>
        <taxon>Peronosporomycetes</taxon>
        <taxon>Albuginales</taxon>
        <taxon>Albuginaceae</taxon>
        <taxon>Albugo</taxon>
    </lineage>
</organism>